<evidence type="ECO:0000256" key="1">
    <source>
        <dbReference type="ARBA" id="ARBA00022801"/>
    </source>
</evidence>
<reference evidence="3 4" key="1">
    <citation type="submission" date="2022-07" db="EMBL/GenBank/DDBJ databases">
        <title>Fecal culturing of patients with breast cancer.</title>
        <authorList>
            <person name="Teng N.M.Y."/>
            <person name="Kiu R."/>
            <person name="Evans R."/>
            <person name="Baker D.J."/>
            <person name="Zenner C."/>
            <person name="Robinson S.D."/>
            <person name="Hall L.J."/>
        </authorList>
    </citation>
    <scope>NUCLEOTIDE SEQUENCE [LARGE SCALE GENOMIC DNA]</scope>
    <source>
        <strain evidence="3 4">LH1063</strain>
    </source>
</reference>
<dbReference type="InterPro" id="IPR029058">
    <property type="entry name" value="AB_hydrolase_fold"/>
</dbReference>
<dbReference type="RefSeq" id="WP_255028216.1">
    <property type="nucleotide sequence ID" value="NZ_JANDHW010000015.1"/>
</dbReference>
<dbReference type="InterPro" id="IPR050300">
    <property type="entry name" value="GDXG_lipolytic_enzyme"/>
</dbReference>
<feature type="domain" description="BD-FAE-like" evidence="2">
    <location>
        <begin position="61"/>
        <end position="243"/>
    </location>
</feature>
<evidence type="ECO:0000313" key="3">
    <source>
        <dbReference type="EMBL" id="MCP9612850.1"/>
    </source>
</evidence>
<dbReference type="GO" id="GO:0016787">
    <property type="term" value="F:hydrolase activity"/>
    <property type="evidence" value="ECO:0007669"/>
    <property type="project" value="UniProtKB-KW"/>
</dbReference>
<evidence type="ECO:0000259" key="2">
    <source>
        <dbReference type="Pfam" id="PF20434"/>
    </source>
</evidence>
<evidence type="ECO:0000313" key="4">
    <source>
        <dbReference type="Proteomes" id="UP001205603"/>
    </source>
</evidence>
<dbReference type="Gene3D" id="3.40.50.1820">
    <property type="entry name" value="alpha/beta hydrolase"/>
    <property type="match status" value="1"/>
</dbReference>
<dbReference type="PANTHER" id="PTHR48081">
    <property type="entry name" value="AB HYDROLASE SUPERFAMILY PROTEIN C4A8.06C"/>
    <property type="match status" value="1"/>
</dbReference>
<name>A0ABT1MJR3_9BACT</name>
<sequence length="291" mass="32643">MKKIPLIIVILFITSLCVFAQEPLRLPVWPEGAPEENGITAPEKTGTNQILYNSKKAELFIFRPQNNNTEAAVIICPGGGYAAEAIDYEGYDFAKFLSKNGITGIVLKYRLPNGHKNIPLSDAEQAIRIVRQHAQEWEINPQKVGISGFSAGGHLASTLGTHFQTDTRPDFMLLFYPVITLDNKYTHQGSRENLLGKEKDDPEAITFFSNEKQITEQTPPTLLLLSDDDTVVPPYNSTAFYNGLKKYDIPASIYIFPTGNHGWGCHKNFAYYDTWTGLLLDWLKKHSFIGE</sequence>
<dbReference type="EMBL" id="JANDHW010000015">
    <property type="protein sequence ID" value="MCP9612850.1"/>
    <property type="molecule type" value="Genomic_DNA"/>
</dbReference>
<dbReference type="InterPro" id="IPR049492">
    <property type="entry name" value="BD-FAE-like_dom"/>
</dbReference>
<proteinExistence type="predicted"/>
<dbReference type="PANTHER" id="PTHR48081:SF6">
    <property type="entry name" value="PEPTIDASE S9 PROLYL OLIGOPEPTIDASE CATALYTIC DOMAIN-CONTAINING PROTEIN"/>
    <property type="match status" value="1"/>
</dbReference>
<protein>
    <submittedName>
        <fullName evidence="3">Alpha/beta hydrolase</fullName>
    </submittedName>
</protein>
<dbReference type="Proteomes" id="UP001205603">
    <property type="component" value="Unassembled WGS sequence"/>
</dbReference>
<keyword evidence="4" id="KW-1185">Reference proteome</keyword>
<dbReference type="Pfam" id="PF20434">
    <property type="entry name" value="BD-FAE"/>
    <property type="match status" value="1"/>
</dbReference>
<keyword evidence="1 3" id="KW-0378">Hydrolase</keyword>
<comment type="caution">
    <text evidence="3">The sequence shown here is derived from an EMBL/GenBank/DDBJ whole genome shotgun (WGS) entry which is preliminary data.</text>
</comment>
<dbReference type="SUPFAM" id="SSF53474">
    <property type="entry name" value="alpha/beta-Hydrolases"/>
    <property type="match status" value="1"/>
</dbReference>
<accession>A0ABT1MJR3</accession>
<gene>
    <name evidence="3" type="ORF">NMU02_12190</name>
</gene>
<organism evidence="3 4">
    <name type="scientific">Coprobacter tertius</name>
    <dbReference type="NCBI Taxonomy" id="2944915"/>
    <lineage>
        <taxon>Bacteria</taxon>
        <taxon>Pseudomonadati</taxon>
        <taxon>Bacteroidota</taxon>
        <taxon>Bacteroidia</taxon>
        <taxon>Bacteroidales</taxon>
        <taxon>Barnesiellaceae</taxon>
        <taxon>Coprobacter</taxon>
    </lineage>
</organism>